<dbReference type="EMBL" id="HG792017">
    <property type="protein sequence ID" value="CDM33532.1"/>
    <property type="molecule type" value="Genomic_DNA"/>
</dbReference>
<proteinExistence type="predicted"/>
<dbReference type="OrthoDB" id="10400872at2759"/>
<keyword evidence="2" id="KW-1185">Reference proteome</keyword>
<name>W6QVE4_PENRF</name>
<accession>W6QVE4</accession>
<protein>
    <submittedName>
        <fullName evidence="1">Genomic scaffold, ProqFM164S03</fullName>
    </submittedName>
</protein>
<sequence>MCSGTIGYPSKFRPVQTKTPSCSPVLNFSGPHEVYCAIEANVYGDYHARCKGASGGSALKMQAQLNMSRVDEVRHARRSLQPIVTCNSKWVRQVPMTYFGRGQGDHRRAATSEAAII</sequence>
<gene>
    <name evidence="1" type="ORF">PROQFM164_S03g000256</name>
</gene>
<organism evidence="1 2">
    <name type="scientific">Penicillium roqueforti (strain FM164)</name>
    <dbReference type="NCBI Taxonomy" id="1365484"/>
    <lineage>
        <taxon>Eukaryota</taxon>
        <taxon>Fungi</taxon>
        <taxon>Dikarya</taxon>
        <taxon>Ascomycota</taxon>
        <taxon>Pezizomycotina</taxon>
        <taxon>Eurotiomycetes</taxon>
        <taxon>Eurotiomycetidae</taxon>
        <taxon>Eurotiales</taxon>
        <taxon>Aspergillaceae</taxon>
        <taxon>Penicillium</taxon>
    </lineage>
</organism>
<evidence type="ECO:0000313" key="2">
    <source>
        <dbReference type="Proteomes" id="UP000030686"/>
    </source>
</evidence>
<dbReference type="AlphaFoldDB" id="W6QVE4"/>
<reference evidence="1" key="1">
    <citation type="journal article" date="2014" name="Nat. Commun.">
        <title>Multiple recent horizontal transfers of a large genomic region in cheese making fungi.</title>
        <authorList>
            <person name="Cheeseman K."/>
            <person name="Ropars J."/>
            <person name="Renault P."/>
            <person name="Dupont J."/>
            <person name="Gouzy J."/>
            <person name="Branca A."/>
            <person name="Abraham A.L."/>
            <person name="Ceppi M."/>
            <person name="Conseiller E."/>
            <person name="Debuchy R."/>
            <person name="Malagnac F."/>
            <person name="Goarin A."/>
            <person name="Silar P."/>
            <person name="Lacoste S."/>
            <person name="Sallet E."/>
            <person name="Bensimon A."/>
            <person name="Giraud T."/>
            <person name="Brygoo Y."/>
        </authorList>
    </citation>
    <scope>NUCLEOTIDE SEQUENCE [LARGE SCALE GENOMIC DNA]</scope>
    <source>
        <strain evidence="1">FM164</strain>
    </source>
</reference>
<dbReference type="Proteomes" id="UP000030686">
    <property type="component" value="Unassembled WGS sequence"/>
</dbReference>
<evidence type="ECO:0000313" key="1">
    <source>
        <dbReference type="EMBL" id="CDM33532.1"/>
    </source>
</evidence>